<protein>
    <submittedName>
        <fullName evidence="1">Uncharacterized protein</fullName>
    </submittedName>
</protein>
<organism evidence="1">
    <name type="scientific">Myoviridae sp. ct0wg9</name>
    <dbReference type="NCBI Taxonomy" id="2826600"/>
    <lineage>
        <taxon>Viruses</taxon>
        <taxon>Duplodnaviria</taxon>
        <taxon>Heunggongvirae</taxon>
        <taxon>Uroviricota</taxon>
        <taxon>Caudoviricetes</taxon>
    </lineage>
</organism>
<proteinExistence type="predicted"/>
<evidence type="ECO:0000313" key="1">
    <source>
        <dbReference type="EMBL" id="DAD93507.1"/>
    </source>
</evidence>
<sequence length="123" mass="14370">MPGCRCQNGIRRMNEVIYIEDKRYVLEHIDRRTLLEQLAEEAAELSQAALKLIRAEGLSNNPTNRNTLIAQEQLNDEVADVLMMVDALRIPVLESYANDKWQRWADRIKEYLDRRNVTNVSKQ</sequence>
<dbReference type="EMBL" id="BK015160">
    <property type="protein sequence ID" value="DAD93507.1"/>
    <property type="molecule type" value="Genomic_DNA"/>
</dbReference>
<name>A0A8S5NHB0_9CAUD</name>
<accession>A0A8S5NHB0</accession>
<reference evidence="1" key="1">
    <citation type="journal article" date="2021" name="Proc. Natl. Acad. Sci. U.S.A.">
        <title>A Catalog of Tens of Thousands of Viruses from Human Metagenomes Reveals Hidden Associations with Chronic Diseases.</title>
        <authorList>
            <person name="Tisza M.J."/>
            <person name="Buck C.B."/>
        </authorList>
    </citation>
    <scope>NUCLEOTIDE SEQUENCE</scope>
    <source>
        <strain evidence="1">Ct0wg9</strain>
    </source>
</reference>